<dbReference type="Pfam" id="PF01326">
    <property type="entry name" value="PPDK_N"/>
    <property type="match status" value="1"/>
</dbReference>
<dbReference type="InterPro" id="IPR013815">
    <property type="entry name" value="ATP_grasp_subdomain_1"/>
</dbReference>
<proteinExistence type="predicted"/>
<organism evidence="3 4">
    <name type="scientific">Actinoplanes aureus</name>
    <dbReference type="NCBI Taxonomy" id="2792083"/>
    <lineage>
        <taxon>Bacteria</taxon>
        <taxon>Bacillati</taxon>
        <taxon>Actinomycetota</taxon>
        <taxon>Actinomycetes</taxon>
        <taxon>Micromonosporales</taxon>
        <taxon>Micromonosporaceae</taxon>
        <taxon>Actinoplanes</taxon>
    </lineage>
</organism>
<dbReference type="InterPro" id="IPR036637">
    <property type="entry name" value="Phosphohistidine_dom_sf"/>
</dbReference>
<dbReference type="Gene3D" id="3.30.1490.20">
    <property type="entry name" value="ATP-grasp fold, A domain"/>
    <property type="match status" value="2"/>
</dbReference>
<dbReference type="SUPFAM" id="SSF52009">
    <property type="entry name" value="Phosphohistidine domain"/>
    <property type="match status" value="1"/>
</dbReference>
<dbReference type="PANTHER" id="PTHR43615:SF1">
    <property type="entry name" value="PPDK_N DOMAIN-CONTAINING PROTEIN"/>
    <property type="match status" value="1"/>
</dbReference>
<dbReference type="RefSeq" id="WP_196420286.1">
    <property type="nucleotide sequence ID" value="NZ_JADQTO010000039.1"/>
</dbReference>
<dbReference type="InterPro" id="IPR002192">
    <property type="entry name" value="PPDK_AMP/ATP-bd"/>
</dbReference>
<protein>
    <submittedName>
        <fullName evidence="3">Pyruvate, water dikinase</fullName>
    </submittedName>
</protein>
<gene>
    <name evidence="3" type="ORF">I4J89_44555</name>
</gene>
<dbReference type="SUPFAM" id="SSF56059">
    <property type="entry name" value="Glutathione synthetase ATP-binding domain-like"/>
    <property type="match status" value="1"/>
</dbReference>
<evidence type="ECO:0000259" key="1">
    <source>
        <dbReference type="Pfam" id="PF00391"/>
    </source>
</evidence>
<keyword evidence="3" id="KW-0670">Pyruvate</keyword>
<keyword evidence="4" id="KW-1185">Reference proteome</keyword>
<name>A0A931CIA7_9ACTN</name>
<evidence type="ECO:0000313" key="4">
    <source>
        <dbReference type="Proteomes" id="UP000598146"/>
    </source>
</evidence>
<dbReference type="EMBL" id="JADQTO010000039">
    <property type="protein sequence ID" value="MBG0568517.1"/>
    <property type="molecule type" value="Genomic_DNA"/>
</dbReference>
<dbReference type="InterPro" id="IPR051549">
    <property type="entry name" value="PEP_Utilizing_Enz"/>
</dbReference>
<dbReference type="Gene3D" id="3.30.470.20">
    <property type="entry name" value="ATP-grasp fold, B domain"/>
    <property type="match status" value="2"/>
</dbReference>
<evidence type="ECO:0000259" key="2">
    <source>
        <dbReference type="Pfam" id="PF01326"/>
    </source>
</evidence>
<dbReference type="Gene3D" id="3.50.30.10">
    <property type="entry name" value="Phosphohistidine domain"/>
    <property type="match status" value="1"/>
</dbReference>
<accession>A0A931CIA7</accession>
<evidence type="ECO:0000313" key="3">
    <source>
        <dbReference type="EMBL" id="MBG0568517.1"/>
    </source>
</evidence>
<sequence length="805" mass="84806">MLVIPLPESDRIDLVGGKASGLGELIRRGERVPPGFVVTTEAHRLGALPQAEILAAYRAMGSGPVAVRSSATAEDLPDASFAGQHETFLQVEGDEQLLSAVAKCWASLHGERAVAYRSAHETGTELRMAVIVQRMVQPTAAGVLFTANPLTGNRTEMLVDAVPGLGTGVVDGTADADHYVLGDPAPDGHGCLSAAQLAELRAAGERAGEEPRDIEWAFDAEGVLWLLQSRPITTLFPLPPASDGPLPRVYVEFGHVQGMLQPVTPMGMAGLKRMIAAMTASLGLRAEIVDIGGRLYGDLSDLARHRTARKRLIKLMAVDFGPRAQAAMEHVLADPRFAPGTAAAKAGRPAEQEGGSALRTAGRALSGITRALARPEAARLRLQAAVDRLRSASDAPADLRTSTQRLDFVSADDSTEAADDLTWPIVAGMLAAALPGSLLKGLASPDEIHTVLGGLPDNVTLEMDLALWRLARDAGQHRDLLIGTPPAELAARYRQGDLPDIGLTAFLAEYGHRGPAEADLGVPRWAEDPTGVFAAIANYLRVTDPEQAPDVRFARTAERAQATLEDLARRVRRRRPVRGSLAVFLLRRARTLSGLRESGKFAGLYRLRAVREQLLLIGADLAAGGLLDEPADIMFLDLDEAAAAVRDGVDQRELVARRKALHRVESRRRHVPVALLSDGTDVETVLPAKPGGLHGVGASAGRVTGPARIVHDPATAHIEPGDILVVSTTDPAWTPLFLTAGGLVTETGAIMAHGPTVAREYGIPAVISVPGATDRITPGQLITVDGAAGTVTPVPAPGTAASPAA</sequence>
<dbReference type="Pfam" id="PF00391">
    <property type="entry name" value="PEP-utilizers"/>
    <property type="match status" value="1"/>
</dbReference>
<feature type="domain" description="PEP-utilising enzyme mobile" evidence="1">
    <location>
        <begin position="718"/>
        <end position="789"/>
    </location>
</feature>
<dbReference type="GO" id="GO:0016301">
    <property type="term" value="F:kinase activity"/>
    <property type="evidence" value="ECO:0007669"/>
    <property type="project" value="InterPro"/>
</dbReference>
<dbReference type="GO" id="GO:0005524">
    <property type="term" value="F:ATP binding"/>
    <property type="evidence" value="ECO:0007669"/>
    <property type="project" value="InterPro"/>
</dbReference>
<dbReference type="AlphaFoldDB" id="A0A931CIA7"/>
<dbReference type="Proteomes" id="UP000598146">
    <property type="component" value="Unassembled WGS sequence"/>
</dbReference>
<reference evidence="3" key="1">
    <citation type="submission" date="2020-11" db="EMBL/GenBank/DDBJ databases">
        <title>Isolation and identification of active actinomycetes.</title>
        <authorList>
            <person name="Sun X."/>
        </authorList>
    </citation>
    <scope>NUCLEOTIDE SEQUENCE</scope>
    <source>
        <strain evidence="3">NEAU-A11</strain>
    </source>
</reference>
<comment type="caution">
    <text evidence="3">The sequence shown here is derived from an EMBL/GenBank/DDBJ whole genome shotgun (WGS) entry which is preliminary data.</text>
</comment>
<dbReference type="PANTHER" id="PTHR43615">
    <property type="entry name" value="PHOSPHOENOLPYRUVATE SYNTHASE-RELATED"/>
    <property type="match status" value="1"/>
</dbReference>
<feature type="domain" description="Pyruvate phosphate dikinase AMP/ATP-binding" evidence="2">
    <location>
        <begin position="51"/>
        <end position="183"/>
    </location>
</feature>
<dbReference type="InterPro" id="IPR008279">
    <property type="entry name" value="PEP-util_enz_mobile_dom"/>
</dbReference>